<name>A0A5A7QX14_STRAF</name>
<keyword evidence="2" id="KW-1185">Reference proteome</keyword>
<sequence>MLDSTARRWNIELLKETFSEQEIEATLAIKSIEPIEKDRLYWDWNTKGDFTVASTYLKLIHPKWSHMDNPESSWEHLTAKRVRKRSCGLTVKVFGVYEKNG</sequence>
<protein>
    <submittedName>
        <fullName evidence="1">Cyclopropane-fatty-acyl-phospholipid synthase</fullName>
    </submittedName>
</protein>
<dbReference type="AlphaFoldDB" id="A0A5A7QX14"/>
<comment type="caution">
    <text evidence="1">The sequence shown here is derived from an EMBL/GenBank/DDBJ whole genome shotgun (WGS) entry which is preliminary data.</text>
</comment>
<dbReference type="Proteomes" id="UP000325081">
    <property type="component" value="Unassembled WGS sequence"/>
</dbReference>
<organism evidence="1 2">
    <name type="scientific">Striga asiatica</name>
    <name type="common">Asiatic witchweed</name>
    <name type="synonym">Buchnera asiatica</name>
    <dbReference type="NCBI Taxonomy" id="4170"/>
    <lineage>
        <taxon>Eukaryota</taxon>
        <taxon>Viridiplantae</taxon>
        <taxon>Streptophyta</taxon>
        <taxon>Embryophyta</taxon>
        <taxon>Tracheophyta</taxon>
        <taxon>Spermatophyta</taxon>
        <taxon>Magnoliopsida</taxon>
        <taxon>eudicotyledons</taxon>
        <taxon>Gunneridae</taxon>
        <taxon>Pentapetalae</taxon>
        <taxon>asterids</taxon>
        <taxon>lamiids</taxon>
        <taxon>Lamiales</taxon>
        <taxon>Orobanchaceae</taxon>
        <taxon>Buchnereae</taxon>
        <taxon>Striga</taxon>
    </lineage>
</organism>
<proteinExistence type="predicted"/>
<evidence type="ECO:0000313" key="1">
    <source>
        <dbReference type="EMBL" id="GER49528.1"/>
    </source>
</evidence>
<gene>
    <name evidence="1" type="ORF">STAS_26776</name>
</gene>
<evidence type="ECO:0000313" key="2">
    <source>
        <dbReference type="Proteomes" id="UP000325081"/>
    </source>
</evidence>
<dbReference type="EMBL" id="BKCP01008626">
    <property type="protein sequence ID" value="GER49528.1"/>
    <property type="molecule type" value="Genomic_DNA"/>
</dbReference>
<reference evidence="2" key="1">
    <citation type="journal article" date="2019" name="Curr. Biol.">
        <title>Genome Sequence of Striga asiatica Provides Insight into the Evolution of Plant Parasitism.</title>
        <authorList>
            <person name="Yoshida S."/>
            <person name="Kim S."/>
            <person name="Wafula E.K."/>
            <person name="Tanskanen J."/>
            <person name="Kim Y.M."/>
            <person name="Honaas L."/>
            <person name="Yang Z."/>
            <person name="Spallek T."/>
            <person name="Conn C.E."/>
            <person name="Ichihashi Y."/>
            <person name="Cheong K."/>
            <person name="Cui S."/>
            <person name="Der J.P."/>
            <person name="Gundlach H."/>
            <person name="Jiao Y."/>
            <person name="Hori C."/>
            <person name="Ishida J.K."/>
            <person name="Kasahara H."/>
            <person name="Kiba T."/>
            <person name="Kim M.S."/>
            <person name="Koo N."/>
            <person name="Laohavisit A."/>
            <person name="Lee Y.H."/>
            <person name="Lumba S."/>
            <person name="McCourt P."/>
            <person name="Mortimer J.C."/>
            <person name="Mutuku J.M."/>
            <person name="Nomura T."/>
            <person name="Sasaki-Sekimoto Y."/>
            <person name="Seto Y."/>
            <person name="Wang Y."/>
            <person name="Wakatake T."/>
            <person name="Sakakibara H."/>
            <person name="Demura T."/>
            <person name="Yamaguchi S."/>
            <person name="Yoneyama K."/>
            <person name="Manabe R.I."/>
            <person name="Nelson D.C."/>
            <person name="Schulman A.H."/>
            <person name="Timko M.P."/>
            <person name="dePamphilis C.W."/>
            <person name="Choi D."/>
            <person name="Shirasu K."/>
        </authorList>
    </citation>
    <scope>NUCLEOTIDE SEQUENCE [LARGE SCALE GENOMIC DNA]</scope>
    <source>
        <strain evidence="2">cv. UVA1</strain>
    </source>
</reference>
<accession>A0A5A7QX14</accession>